<keyword evidence="3" id="KW-1185">Reference proteome</keyword>
<evidence type="ECO:0000256" key="1">
    <source>
        <dbReference type="SAM" id="MobiDB-lite"/>
    </source>
</evidence>
<evidence type="ECO:0000313" key="2">
    <source>
        <dbReference type="EMBL" id="MEE2567302.1"/>
    </source>
</evidence>
<dbReference type="Pfam" id="PF13801">
    <property type="entry name" value="Metal_resist"/>
    <property type="match status" value="1"/>
</dbReference>
<feature type="compositionally biased region" description="Basic and acidic residues" evidence="1">
    <location>
        <begin position="163"/>
        <end position="176"/>
    </location>
</feature>
<name>A0ABU7M191_9PROT</name>
<feature type="region of interest" description="Disordered" evidence="1">
    <location>
        <begin position="147"/>
        <end position="176"/>
    </location>
</feature>
<comment type="caution">
    <text evidence="2">The sequence shown here is derived from an EMBL/GenBank/DDBJ whole genome shotgun (WGS) entry which is preliminary data.</text>
</comment>
<reference evidence="2 3" key="1">
    <citation type="submission" date="2024-01" db="EMBL/GenBank/DDBJ databases">
        <title>Hyphobacterium bacterium isolated from marine sediment.</title>
        <authorList>
            <person name="Zhao S."/>
        </authorList>
    </citation>
    <scope>NUCLEOTIDE SEQUENCE [LARGE SCALE GENOMIC DNA]</scope>
    <source>
        <strain evidence="2 3">Y60-23</strain>
    </source>
</reference>
<organism evidence="2 3">
    <name type="scientific">Hyphobacterium marinum</name>
    <dbReference type="NCBI Taxonomy" id="3116574"/>
    <lineage>
        <taxon>Bacteria</taxon>
        <taxon>Pseudomonadati</taxon>
        <taxon>Pseudomonadota</taxon>
        <taxon>Alphaproteobacteria</taxon>
        <taxon>Maricaulales</taxon>
        <taxon>Maricaulaceae</taxon>
        <taxon>Hyphobacterium</taxon>
    </lineage>
</organism>
<evidence type="ECO:0000313" key="3">
    <source>
        <dbReference type="Proteomes" id="UP001310692"/>
    </source>
</evidence>
<gene>
    <name evidence="2" type="ORF">V0U35_11500</name>
</gene>
<dbReference type="RefSeq" id="WP_330196863.1">
    <property type="nucleotide sequence ID" value="NZ_JAZDRO010000005.1"/>
</dbReference>
<dbReference type="Proteomes" id="UP001310692">
    <property type="component" value="Unassembled WGS sequence"/>
</dbReference>
<sequence>MMTRATPWIVALLLSILANGVMLGVVLQATTDGSRAGPHHMREDGSPSRRGSDGFNFRAFIGALPDDARDDARALLDVRREDLRALFRQTREAQNAAQDAVAAEPYDPDRVRQAFGDLRDARMAMEEAVEAIILDVVADLSPEDRMRAIEAGRAPPPRHRRRERDGRRGPPPRDRY</sequence>
<protein>
    <submittedName>
        <fullName evidence="2">Periplasmic heavy metal sensor</fullName>
    </submittedName>
</protein>
<feature type="region of interest" description="Disordered" evidence="1">
    <location>
        <begin position="32"/>
        <end position="52"/>
    </location>
</feature>
<proteinExistence type="predicted"/>
<dbReference type="EMBL" id="JAZDRO010000005">
    <property type="protein sequence ID" value="MEE2567302.1"/>
    <property type="molecule type" value="Genomic_DNA"/>
</dbReference>
<accession>A0ABU7M191</accession>
<feature type="compositionally biased region" description="Basic and acidic residues" evidence="1">
    <location>
        <begin position="40"/>
        <end position="52"/>
    </location>
</feature>
<dbReference type="InterPro" id="IPR025961">
    <property type="entry name" value="Metal_resist"/>
</dbReference>